<evidence type="ECO:0000313" key="2">
    <source>
        <dbReference type="EMBL" id="KAF0888224.1"/>
    </source>
</evidence>
<evidence type="ECO:0000259" key="1">
    <source>
        <dbReference type="Pfam" id="PF00646"/>
    </source>
</evidence>
<dbReference type="Gene3D" id="1.20.1280.50">
    <property type="match status" value="1"/>
</dbReference>
<organism evidence="2 3">
    <name type="scientific">Oryza meyeriana var. granulata</name>
    <dbReference type="NCBI Taxonomy" id="110450"/>
    <lineage>
        <taxon>Eukaryota</taxon>
        <taxon>Viridiplantae</taxon>
        <taxon>Streptophyta</taxon>
        <taxon>Embryophyta</taxon>
        <taxon>Tracheophyta</taxon>
        <taxon>Spermatophyta</taxon>
        <taxon>Magnoliopsida</taxon>
        <taxon>Liliopsida</taxon>
        <taxon>Poales</taxon>
        <taxon>Poaceae</taxon>
        <taxon>BOP clade</taxon>
        <taxon>Oryzoideae</taxon>
        <taxon>Oryzeae</taxon>
        <taxon>Oryzinae</taxon>
        <taxon>Oryza</taxon>
        <taxon>Oryza meyeriana</taxon>
    </lineage>
</organism>
<reference evidence="2 3" key="1">
    <citation type="submission" date="2019-11" db="EMBL/GenBank/DDBJ databases">
        <title>Whole genome sequence of Oryza granulata.</title>
        <authorList>
            <person name="Li W."/>
        </authorList>
    </citation>
    <scope>NUCLEOTIDE SEQUENCE [LARGE SCALE GENOMIC DNA]</scope>
    <source>
        <strain evidence="3">cv. Menghai</strain>
        <tissue evidence="2">Leaf</tissue>
    </source>
</reference>
<dbReference type="PANTHER" id="PTHR34709">
    <property type="entry name" value="OS10G0396666 PROTEIN"/>
    <property type="match status" value="1"/>
</dbReference>
<feature type="domain" description="F-box" evidence="1">
    <location>
        <begin position="12"/>
        <end position="49"/>
    </location>
</feature>
<evidence type="ECO:0000313" key="3">
    <source>
        <dbReference type="Proteomes" id="UP000479710"/>
    </source>
</evidence>
<accession>A0A6G1BKE7</accession>
<dbReference type="CDD" id="cd22160">
    <property type="entry name" value="F-box_AtFBL13-like"/>
    <property type="match status" value="1"/>
</dbReference>
<gene>
    <name evidence="2" type="ORF">E2562_013679</name>
</gene>
<name>A0A6G1BKE7_9ORYZ</name>
<dbReference type="Gene3D" id="3.80.10.10">
    <property type="entry name" value="Ribonuclease Inhibitor"/>
    <property type="match status" value="1"/>
</dbReference>
<dbReference type="InterPro" id="IPR032675">
    <property type="entry name" value="LRR_dom_sf"/>
</dbReference>
<dbReference type="EMBL" id="SPHZ02000012">
    <property type="protein sequence ID" value="KAF0888224.1"/>
    <property type="molecule type" value="Genomic_DNA"/>
</dbReference>
<dbReference type="InterPro" id="IPR036047">
    <property type="entry name" value="F-box-like_dom_sf"/>
</dbReference>
<dbReference type="PANTHER" id="PTHR34709:SF43">
    <property type="entry name" value="OS12G0527100 PROTEIN"/>
    <property type="match status" value="1"/>
</dbReference>
<comment type="caution">
    <text evidence="2">The sequence shown here is derived from an EMBL/GenBank/DDBJ whole genome shotgun (WGS) entry which is preliminary data.</text>
</comment>
<dbReference type="SUPFAM" id="SSF52058">
    <property type="entry name" value="L domain-like"/>
    <property type="match status" value="1"/>
</dbReference>
<dbReference type="Pfam" id="PF00646">
    <property type="entry name" value="F-box"/>
    <property type="match status" value="1"/>
</dbReference>
<protein>
    <recommendedName>
        <fullName evidence="1">F-box domain-containing protein</fullName>
    </recommendedName>
</protein>
<keyword evidence="3" id="KW-1185">Reference proteome</keyword>
<dbReference type="InterPro" id="IPR001810">
    <property type="entry name" value="F-box_dom"/>
</dbReference>
<sequence length="662" mass="74354">MRTSAVAAVDLISELNDDVLLLILRFLPSATDVARTSVLSKRWRHLWSIAPCLRFAVGQSTCDISDDDEDEDEVERKEHGRHVAARRLISGVDASLARRAAGERNDVEVLEISFVYSSPYDRLNKSEFWGWYFDAHRHVADITSSHVAAWLRFAERHVKGSFTLEVPADYDVEGRVLLAELPCSARAETMRLTLGCATLTVPAARTDAFCALTDFHLSHVKLAAAGDDELCHRLGLLLSSSCCPQLRRLSLKHIVGLTALRLEAAVTLEELRLVYLPDLLQLDVDAPGLRLLRVDHCELQGSVARISAPRLEVLACDDLMHPSRLLFDGVVAVRHIKKLVLYSFHHGQDDPTAIWVLKNCTAVDHLELELMIGFIPEYKDIIKEVPNLPTVTNLKMTVCEEMGWHTIGSSLARLIAKCNRIEHLSINIKSEQDTYDYCSYPFCICRQPKGWEDQMISLEHLRMVDICGFRPFDDQIGLVQLLLTGSPALDTMIVELDGDYLLKSQKESKLIDFYIPCYEGIWVPCAWGHDYEDELIATKYKWTRKKQNRGIKINLVWLTAVSFFYGYREGTGGTLVDNRGLGDSSGSVMLMDDTHIVFGGRSNIRSTEAAVDDANDKVIHAHVDACDDANDKVIHAHVDACESSIVTRREEAMVELYKSSMS</sequence>
<dbReference type="OrthoDB" id="688776at2759"/>
<dbReference type="Proteomes" id="UP000479710">
    <property type="component" value="Unassembled WGS sequence"/>
</dbReference>
<dbReference type="SUPFAM" id="SSF81383">
    <property type="entry name" value="F-box domain"/>
    <property type="match status" value="1"/>
</dbReference>
<dbReference type="AlphaFoldDB" id="A0A6G1BKE7"/>
<dbReference type="InterPro" id="IPR053781">
    <property type="entry name" value="F-box_AtFBL13-like"/>
</dbReference>
<proteinExistence type="predicted"/>
<dbReference type="InterPro" id="IPR055312">
    <property type="entry name" value="FBL15-like"/>
</dbReference>